<gene>
    <name evidence="2" type="ORF">AVDCRST_MAG88-1104</name>
</gene>
<feature type="compositionally biased region" description="Basic and acidic residues" evidence="1">
    <location>
        <begin position="1"/>
        <end position="12"/>
    </location>
</feature>
<feature type="compositionally biased region" description="Basic and acidic residues" evidence="1">
    <location>
        <begin position="93"/>
        <end position="103"/>
    </location>
</feature>
<proteinExistence type="predicted"/>
<accession>A0A6J4UR91</accession>
<evidence type="ECO:0000313" key="2">
    <source>
        <dbReference type="EMBL" id="CAA9555854.1"/>
    </source>
</evidence>
<dbReference type="AlphaFoldDB" id="A0A6J4UR91"/>
<protein>
    <submittedName>
        <fullName evidence="2">RidA/YER057c/UK114 superfamily, group 1</fullName>
    </submittedName>
</protein>
<feature type="compositionally biased region" description="Low complexity" evidence="1">
    <location>
        <begin position="75"/>
        <end position="92"/>
    </location>
</feature>
<dbReference type="EMBL" id="CADCWM010000385">
    <property type="protein sequence ID" value="CAA9555854.1"/>
    <property type="molecule type" value="Genomic_DNA"/>
</dbReference>
<feature type="region of interest" description="Disordered" evidence="1">
    <location>
        <begin position="1"/>
        <end position="154"/>
    </location>
</feature>
<feature type="non-terminal residue" evidence="2">
    <location>
        <position position="154"/>
    </location>
</feature>
<name>A0A6J4UR91_9BACT</name>
<organism evidence="2">
    <name type="scientific">uncultured Thermomicrobiales bacterium</name>
    <dbReference type="NCBI Taxonomy" id="1645740"/>
    <lineage>
        <taxon>Bacteria</taxon>
        <taxon>Pseudomonadati</taxon>
        <taxon>Thermomicrobiota</taxon>
        <taxon>Thermomicrobia</taxon>
        <taxon>Thermomicrobiales</taxon>
        <taxon>environmental samples</taxon>
    </lineage>
</organism>
<reference evidence="2" key="1">
    <citation type="submission" date="2020-02" db="EMBL/GenBank/DDBJ databases">
        <authorList>
            <person name="Meier V. D."/>
        </authorList>
    </citation>
    <scope>NUCLEOTIDE SEQUENCE</scope>
    <source>
        <strain evidence="2">AVDCRST_MAG88</strain>
    </source>
</reference>
<feature type="compositionally biased region" description="Basic residues" evidence="1">
    <location>
        <begin position="38"/>
        <end position="47"/>
    </location>
</feature>
<feature type="compositionally biased region" description="Basic and acidic residues" evidence="1">
    <location>
        <begin position="57"/>
        <end position="67"/>
    </location>
</feature>
<sequence>GRPNRRAADGTGDRAAAGAGAGRQLCPRRADREPALPRRQRAAKGRRHDADGQGGRRCLDRGGERARALGRPHAPCRSAAGAGRPRPGAAGREGARHGQRDAGLRPAATGDQRLLRSLRRGFRRAGTTRALGGRDGLAAGGHHRRDRGDRRGRV</sequence>
<feature type="non-terminal residue" evidence="2">
    <location>
        <position position="1"/>
    </location>
</feature>
<evidence type="ECO:0000256" key="1">
    <source>
        <dbReference type="SAM" id="MobiDB-lite"/>
    </source>
</evidence>